<evidence type="ECO:0000256" key="12">
    <source>
        <dbReference type="PIRSR" id="PIRSR601461-1"/>
    </source>
</evidence>
<feature type="chain" id="PRO_5041943091" description="penicillopepsin" evidence="15">
    <location>
        <begin position="31"/>
        <end position="503"/>
    </location>
</feature>
<evidence type="ECO:0000256" key="11">
    <source>
        <dbReference type="ARBA" id="ARBA00022801"/>
    </source>
</evidence>
<dbReference type="PROSITE" id="PS51767">
    <property type="entry name" value="PEPTIDASE_A1"/>
    <property type="match status" value="1"/>
</dbReference>
<evidence type="ECO:0000313" key="17">
    <source>
        <dbReference type="EMBL" id="KAJ5557064.1"/>
    </source>
</evidence>
<comment type="caution">
    <text evidence="17">The sequence shown here is derived from an EMBL/GenBank/DDBJ whole genome shotgun (WGS) entry which is preliminary data.</text>
</comment>
<comment type="subunit">
    <text evidence="5">Monomer.</text>
</comment>
<comment type="catalytic activity">
    <reaction evidence="1">
        <text>Hydrolysis of proteins with broad specificity similar to that of pepsin A, preferring hydrophobic residues at P1 and P1', but also cleaving 20-Gly-|-Glu-21 in the B chain of insulin. Clots milk, and activates trypsinogen.</text>
        <dbReference type="EC" id="3.4.23.20"/>
    </reaction>
</comment>
<name>A0AAD6D6U6_9EURO</name>
<dbReference type="PANTHER" id="PTHR47966:SF65">
    <property type="entry name" value="ASPARTIC-TYPE ENDOPEPTIDASE"/>
    <property type="match status" value="1"/>
</dbReference>
<feature type="domain" description="Peptidase A1" evidence="16">
    <location>
        <begin position="67"/>
        <end position="402"/>
    </location>
</feature>
<keyword evidence="9 15" id="KW-0732">Signal</keyword>
<keyword evidence="18" id="KW-1185">Reference proteome</keyword>
<dbReference type="InterPro" id="IPR001461">
    <property type="entry name" value="Aspartic_peptidase_A1"/>
</dbReference>
<evidence type="ECO:0000256" key="14">
    <source>
        <dbReference type="RuleBase" id="RU000454"/>
    </source>
</evidence>
<evidence type="ECO:0000256" key="1">
    <source>
        <dbReference type="ARBA" id="ARBA00000043"/>
    </source>
</evidence>
<evidence type="ECO:0000256" key="9">
    <source>
        <dbReference type="ARBA" id="ARBA00022729"/>
    </source>
</evidence>
<dbReference type="EC" id="3.4.23.20" evidence="6"/>
<dbReference type="CDD" id="cd05474">
    <property type="entry name" value="SAP_like"/>
    <property type="match status" value="1"/>
</dbReference>
<dbReference type="GO" id="GO:0006508">
    <property type="term" value="P:proteolysis"/>
    <property type="evidence" value="ECO:0007669"/>
    <property type="project" value="UniProtKB-KW"/>
</dbReference>
<feature type="active site" evidence="12">
    <location>
        <position position="85"/>
    </location>
</feature>
<dbReference type="PRINTS" id="PR00792">
    <property type="entry name" value="PEPSIN"/>
</dbReference>
<keyword evidence="7" id="KW-0336">GPI-anchor</keyword>
<dbReference type="EMBL" id="JAQIZZ010000001">
    <property type="protein sequence ID" value="KAJ5557064.1"/>
    <property type="molecule type" value="Genomic_DNA"/>
</dbReference>
<comment type="subcellular location">
    <subcellularLocation>
        <location evidence="3">Cell membrane</location>
        <topology evidence="3">Lipid-anchor</topology>
        <topology evidence="3">GPI-anchor</topology>
    </subcellularLocation>
</comment>
<dbReference type="Pfam" id="PF00026">
    <property type="entry name" value="Asp"/>
    <property type="match status" value="1"/>
</dbReference>
<evidence type="ECO:0000256" key="8">
    <source>
        <dbReference type="ARBA" id="ARBA00022670"/>
    </source>
</evidence>
<keyword evidence="8 14" id="KW-0645">Protease</keyword>
<comment type="function">
    <text evidence="2">Secreted aspartic endopeptidase that allows assimilation of proteinaceous substrates. The scissile peptide bond is attacked by a nucleophilic water molecule activated by two aspartic residues in the active site. Shows a broad primary substrate specificity. Favors hydrophobic residues at the P1 and P1' positions, but can also activate trypsinogen and hydrolyze the B chain of insulin between positions 'Gly-20' and 'Glu-21'.</text>
</comment>
<keyword evidence="10 14" id="KW-0064">Aspartyl protease</keyword>
<comment type="similarity">
    <text evidence="4 14">Belongs to the peptidase A1 family.</text>
</comment>
<proteinExistence type="inferred from homology"/>
<keyword evidence="7" id="KW-0325">Glycoprotein</keyword>
<evidence type="ECO:0000256" key="13">
    <source>
        <dbReference type="PIRSR" id="PIRSR601461-2"/>
    </source>
</evidence>
<dbReference type="SUPFAM" id="SSF50630">
    <property type="entry name" value="Acid proteases"/>
    <property type="match status" value="1"/>
</dbReference>
<evidence type="ECO:0000256" key="6">
    <source>
        <dbReference type="ARBA" id="ARBA00013206"/>
    </source>
</evidence>
<feature type="disulfide bond" evidence="13">
    <location>
        <begin position="315"/>
        <end position="365"/>
    </location>
</feature>
<keyword evidence="7" id="KW-0472">Membrane</keyword>
<evidence type="ECO:0000256" key="3">
    <source>
        <dbReference type="ARBA" id="ARBA00004609"/>
    </source>
</evidence>
<dbReference type="GO" id="GO:0005886">
    <property type="term" value="C:plasma membrane"/>
    <property type="evidence" value="ECO:0007669"/>
    <property type="project" value="UniProtKB-SubCell"/>
</dbReference>
<evidence type="ECO:0000256" key="2">
    <source>
        <dbReference type="ARBA" id="ARBA00002983"/>
    </source>
</evidence>
<dbReference type="GO" id="GO:0004190">
    <property type="term" value="F:aspartic-type endopeptidase activity"/>
    <property type="evidence" value="ECO:0007669"/>
    <property type="project" value="UniProtKB-KW"/>
</dbReference>
<sequence length="503" mass="53660">MAPSHSYPKMPAWKATTLFVILTFVLLVSGAPEQSKVISLPLYRNKQRSIGKRDAAAVSLNYASSAFWLNATVGTPPQQVKLQVDTGSSDAWVFGPDVCDENDCDYYERSKSSTSSLIEEEGFLISYGDGSEVAGDYVSDVFRVGSLAVKKMEFAVATAQSDVGTMGIMGIGFDTNEAITDFGDKPYRNIIDSMADQGLINSRAYSLWLNDLESGEGNILFGGYDTEKFQGNLTPIAIQADEESGAITTMTIPWTSLSITDPTQGTISLTGDNFTEAALLDSGTTLSYIPVDLYNRLASIANVYSDSDGNSYVDCEIVQEYKGTLNVGFGGSNGTVIPVPFSEFCPPMLDVDGDSMTLNNGHDACWFGFQPNVDFEPTILGDTFLRSAYVVYNIDRKEIAIAPTVFGSDKTNIVEIDAPSSSDNSSWSLTSGAAVQQTATTSTETTGVYSSMTITALFSYTPTATTTNAAETSRGAATSTGTPSSGILVSLAVSIMSLLLALE</sequence>
<evidence type="ECO:0000259" key="16">
    <source>
        <dbReference type="PROSITE" id="PS51767"/>
    </source>
</evidence>
<dbReference type="Gene3D" id="2.40.70.10">
    <property type="entry name" value="Acid Proteases"/>
    <property type="match status" value="2"/>
</dbReference>
<keyword evidence="13" id="KW-1015">Disulfide bond</keyword>
<protein>
    <recommendedName>
        <fullName evidence="6">penicillopepsin</fullName>
        <ecNumber evidence="6">3.4.23.20</ecNumber>
    </recommendedName>
</protein>
<evidence type="ECO:0000256" key="15">
    <source>
        <dbReference type="SAM" id="SignalP"/>
    </source>
</evidence>
<dbReference type="InterPro" id="IPR033876">
    <property type="entry name" value="SAP-like"/>
</dbReference>
<dbReference type="PANTHER" id="PTHR47966">
    <property type="entry name" value="BETA-SITE APP-CLEAVING ENZYME, ISOFORM A-RELATED"/>
    <property type="match status" value="1"/>
</dbReference>
<evidence type="ECO:0000256" key="7">
    <source>
        <dbReference type="ARBA" id="ARBA00022622"/>
    </source>
</evidence>
<dbReference type="AlphaFoldDB" id="A0AAD6D6U6"/>
<dbReference type="InterPro" id="IPR033121">
    <property type="entry name" value="PEPTIDASE_A1"/>
</dbReference>
<feature type="active site" evidence="12">
    <location>
        <position position="281"/>
    </location>
</feature>
<evidence type="ECO:0000256" key="5">
    <source>
        <dbReference type="ARBA" id="ARBA00011245"/>
    </source>
</evidence>
<accession>A0AAD6D6U6</accession>
<feature type="signal peptide" evidence="15">
    <location>
        <begin position="1"/>
        <end position="30"/>
    </location>
</feature>
<evidence type="ECO:0000313" key="18">
    <source>
        <dbReference type="Proteomes" id="UP001220324"/>
    </source>
</evidence>
<dbReference type="PROSITE" id="PS00141">
    <property type="entry name" value="ASP_PROTEASE"/>
    <property type="match status" value="1"/>
</dbReference>
<organism evidence="17 18">
    <name type="scientific">Penicillium frequentans</name>
    <dbReference type="NCBI Taxonomy" id="3151616"/>
    <lineage>
        <taxon>Eukaryota</taxon>
        <taxon>Fungi</taxon>
        <taxon>Dikarya</taxon>
        <taxon>Ascomycota</taxon>
        <taxon>Pezizomycotina</taxon>
        <taxon>Eurotiomycetes</taxon>
        <taxon>Eurotiomycetidae</taxon>
        <taxon>Eurotiales</taxon>
        <taxon>Aspergillaceae</taxon>
        <taxon>Penicillium</taxon>
    </lineage>
</organism>
<gene>
    <name evidence="17" type="ORF">N7494_000979</name>
</gene>
<evidence type="ECO:0000256" key="4">
    <source>
        <dbReference type="ARBA" id="ARBA00007447"/>
    </source>
</evidence>
<evidence type="ECO:0000256" key="10">
    <source>
        <dbReference type="ARBA" id="ARBA00022750"/>
    </source>
</evidence>
<reference evidence="17 18" key="1">
    <citation type="journal article" date="2023" name="IMA Fungus">
        <title>Comparative genomic study of the Penicillium genus elucidates a diverse pangenome and 15 lateral gene transfer events.</title>
        <authorList>
            <person name="Petersen C."/>
            <person name="Sorensen T."/>
            <person name="Nielsen M.R."/>
            <person name="Sondergaard T.E."/>
            <person name="Sorensen J.L."/>
            <person name="Fitzpatrick D.A."/>
            <person name="Frisvad J.C."/>
            <person name="Nielsen K.L."/>
        </authorList>
    </citation>
    <scope>NUCLEOTIDE SEQUENCE [LARGE SCALE GENOMIC DNA]</scope>
    <source>
        <strain evidence="17 18">IBT 35679</strain>
    </source>
</reference>
<dbReference type="Proteomes" id="UP001220324">
    <property type="component" value="Unassembled WGS sequence"/>
</dbReference>
<dbReference type="InterPro" id="IPR021109">
    <property type="entry name" value="Peptidase_aspartic_dom_sf"/>
</dbReference>
<keyword evidence="11 14" id="KW-0378">Hydrolase</keyword>
<dbReference type="InterPro" id="IPR001969">
    <property type="entry name" value="Aspartic_peptidase_AS"/>
</dbReference>
<keyword evidence="7" id="KW-0449">Lipoprotein</keyword>
<dbReference type="GO" id="GO:0098552">
    <property type="term" value="C:side of membrane"/>
    <property type="evidence" value="ECO:0007669"/>
    <property type="project" value="UniProtKB-KW"/>
</dbReference>